<dbReference type="Pfam" id="PF14943">
    <property type="entry name" value="MRP-S26"/>
    <property type="match status" value="1"/>
</dbReference>
<accession>A0A8B6XDC0</accession>
<dbReference type="Proteomes" id="UP000005203">
    <property type="component" value="Linkage group LG15"/>
</dbReference>
<gene>
    <name evidence="9" type="primary">726731</name>
    <name evidence="11" type="synonym">LOC726731</name>
</gene>
<keyword evidence="6" id="KW-0687">Ribonucleoprotein</keyword>
<dbReference type="RefSeq" id="XP_001122452.2">
    <property type="nucleotide sequence ID" value="XM_001122452.5"/>
</dbReference>
<protein>
    <recommendedName>
        <fullName evidence="7">Small ribosomal subunit protein mS26</fullName>
    </recommendedName>
    <alternativeName>
        <fullName evidence="8">28S ribosomal protein S26, mitochondrial</fullName>
    </alternativeName>
</protein>
<dbReference type="OMA" id="WNNQENL"/>
<dbReference type="OrthoDB" id="5988811at2759"/>
<evidence type="ECO:0000256" key="2">
    <source>
        <dbReference type="ARBA" id="ARBA00009672"/>
    </source>
</evidence>
<dbReference type="EnsemblMetazoa" id="XM_001122452">
    <property type="protein sequence ID" value="XP_001122452"/>
    <property type="gene ID" value="LOC726731"/>
</dbReference>
<dbReference type="GO" id="GO:0005763">
    <property type="term" value="C:mitochondrial small ribosomal subunit"/>
    <property type="evidence" value="ECO:0007669"/>
    <property type="project" value="InterPro"/>
</dbReference>
<comment type="similarity">
    <text evidence="2">Belongs to the mitochondrion-specific ribosomal protein mS26 family.</text>
</comment>
<evidence type="ECO:0000256" key="1">
    <source>
        <dbReference type="ARBA" id="ARBA00004173"/>
    </source>
</evidence>
<reference evidence="11" key="2">
    <citation type="submission" date="2025-04" db="UniProtKB">
        <authorList>
            <consortium name="RefSeq"/>
        </authorList>
    </citation>
    <scope>IDENTIFICATION</scope>
    <source>
        <strain evidence="11">DH4</strain>
        <tissue evidence="11">Whole body</tissue>
    </source>
</reference>
<organism evidence="9">
    <name type="scientific">Apis mellifera</name>
    <name type="common">Honeybee</name>
    <dbReference type="NCBI Taxonomy" id="7460"/>
    <lineage>
        <taxon>Eukaryota</taxon>
        <taxon>Metazoa</taxon>
        <taxon>Ecdysozoa</taxon>
        <taxon>Arthropoda</taxon>
        <taxon>Hexapoda</taxon>
        <taxon>Insecta</taxon>
        <taxon>Pterygota</taxon>
        <taxon>Neoptera</taxon>
        <taxon>Endopterygota</taxon>
        <taxon>Hymenoptera</taxon>
        <taxon>Apocrita</taxon>
        <taxon>Aculeata</taxon>
        <taxon>Apoidea</taxon>
        <taxon>Anthophila</taxon>
        <taxon>Apidae</taxon>
        <taxon>Apis</taxon>
    </lineage>
</organism>
<accession>A0A7M7G2K2</accession>
<evidence type="ECO:0000313" key="10">
    <source>
        <dbReference type="Proteomes" id="UP000005203"/>
    </source>
</evidence>
<dbReference type="AlphaFoldDB" id="A0A7M7G2K2"/>
<evidence type="ECO:0000313" key="9">
    <source>
        <dbReference type="EnsemblMetazoa" id="XP_001122452"/>
    </source>
</evidence>
<evidence type="ECO:0000256" key="7">
    <source>
        <dbReference type="ARBA" id="ARBA00035138"/>
    </source>
</evidence>
<evidence type="ECO:0000313" key="11">
    <source>
        <dbReference type="RefSeq" id="XP_001122452.2"/>
    </source>
</evidence>
<keyword evidence="4 11" id="KW-0689">Ribosomal protein</keyword>
<evidence type="ECO:0000256" key="5">
    <source>
        <dbReference type="ARBA" id="ARBA00023128"/>
    </source>
</evidence>
<comment type="subcellular location">
    <subcellularLocation>
        <location evidence="1">Mitochondrion</location>
    </subcellularLocation>
</comment>
<sequence>MIGSSVILSTLTVRNLNVYDHLISNGPCIQCVRWKRKPIWLPTAKSKIFRVPERPVIPIEDYCELKRLFNNYRTIMKSLMCFFVQKEEEKKNNLDFNIMKVNTEKDFEICSYVNSQWNEKIAMIRQKRLSQEKTHRKEEIQKKLKEKKERDLKMQEIIDANIKKMKNEATTFITPKNIDQAILNALENIIDHNIAIDRNGNFYKGEPKKNESSTTSN</sequence>
<dbReference type="InterPro" id="IPR026140">
    <property type="entry name" value="Ribosomal_mS26"/>
</dbReference>
<proteinExistence type="inferred from homology"/>
<keyword evidence="5" id="KW-0496">Mitochondrion</keyword>
<dbReference type="KEGG" id="ame:726731"/>
<evidence type="ECO:0000256" key="4">
    <source>
        <dbReference type="ARBA" id="ARBA00022980"/>
    </source>
</evidence>
<evidence type="ECO:0000256" key="6">
    <source>
        <dbReference type="ARBA" id="ARBA00023274"/>
    </source>
</evidence>
<name>A0A7M7G2K2_APIME</name>
<evidence type="ECO:0000256" key="3">
    <source>
        <dbReference type="ARBA" id="ARBA00022946"/>
    </source>
</evidence>
<keyword evidence="10" id="KW-1185">Reference proteome</keyword>
<keyword evidence="3" id="KW-0809">Transit peptide</keyword>
<reference evidence="9" key="1">
    <citation type="submission" date="2021-01" db="UniProtKB">
        <authorList>
            <consortium name="EnsemblMetazoa"/>
        </authorList>
    </citation>
    <scope>IDENTIFICATION</scope>
    <source>
        <strain evidence="9">DH4</strain>
    </source>
</reference>
<dbReference type="PANTHER" id="PTHR21035:SF2">
    <property type="entry name" value="SMALL RIBOSOMAL SUBUNIT PROTEIN MS26"/>
    <property type="match status" value="1"/>
</dbReference>
<evidence type="ECO:0000256" key="8">
    <source>
        <dbReference type="ARBA" id="ARBA00035344"/>
    </source>
</evidence>
<dbReference type="PANTHER" id="PTHR21035">
    <property type="entry name" value="28S RIBOSOMAL PROTEIN S26, MITOCHONDRIAL"/>
    <property type="match status" value="1"/>
</dbReference>